<evidence type="ECO:0000313" key="1">
    <source>
        <dbReference type="EMBL" id="GGZ17177.1"/>
    </source>
</evidence>
<gene>
    <name evidence="1" type="ORF">GCM10007049_06970</name>
</gene>
<comment type="caution">
    <text evidence="1">The sequence shown here is derived from an EMBL/GenBank/DDBJ whole genome shotgun (WGS) entry which is preliminary data.</text>
</comment>
<dbReference type="EMBL" id="BMWX01000001">
    <property type="protein sequence ID" value="GGZ17177.1"/>
    <property type="molecule type" value="Genomic_DNA"/>
</dbReference>
<organism evidence="1 2">
    <name type="scientific">Echinicola pacifica</name>
    <dbReference type="NCBI Taxonomy" id="346377"/>
    <lineage>
        <taxon>Bacteria</taxon>
        <taxon>Pseudomonadati</taxon>
        <taxon>Bacteroidota</taxon>
        <taxon>Cytophagia</taxon>
        <taxon>Cytophagales</taxon>
        <taxon>Cyclobacteriaceae</taxon>
        <taxon>Echinicola</taxon>
    </lineage>
</organism>
<reference evidence="1" key="1">
    <citation type="journal article" date="2014" name="Int. J. Syst. Evol. Microbiol.">
        <title>Complete genome sequence of Corynebacterium casei LMG S-19264T (=DSM 44701T), isolated from a smear-ripened cheese.</title>
        <authorList>
            <consortium name="US DOE Joint Genome Institute (JGI-PGF)"/>
            <person name="Walter F."/>
            <person name="Albersmeier A."/>
            <person name="Kalinowski J."/>
            <person name="Ruckert C."/>
        </authorList>
    </citation>
    <scope>NUCLEOTIDE SEQUENCE</scope>
    <source>
        <strain evidence="1">KCTC 12368</strain>
    </source>
</reference>
<dbReference type="Proteomes" id="UP000619457">
    <property type="component" value="Unassembled WGS sequence"/>
</dbReference>
<dbReference type="AlphaFoldDB" id="A0A918PQ19"/>
<accession>A0A918PQ19</accession>
<protein>
    <submittedName>
        <fullName evidence="1">Uncharacterized protein</fullName>
    </submittedName>
</protein>
<name>A0A918PQ19_9BACT</name>
<keyword evidence="2" id="KW-1185">Reference proteome</keyword>
<reference evidence="1" key="2">
    <citation type="submission" date="2020-09" db="EMBL/GenBank/DDBJ databases">
        <authorList>
            <person name="Sun Q."/>
            <person name="Kim S."/>
        </authorList>
    </citation>
    <scope>NUCLEOTIDE SEQUENCE</scope>
    <source>
        <strain evidence="1">KCTC 12368</strain>
    </source>
</reference>
<proteinExistence type="predicted"/>
<sequence>MEQINGMILHDKPVSEATLKKLLLIFDRIYFLDPIENDYFIPGEVAKYKNGRDMIINAPLLPL</sequence>
<evidence type="ECO:0000313" key="2">
    <source>
        <dbReference type="Proteomes" id="UP000619457"/>
    </source>
</evidence>
<dbReference type="RefSeq" id="WP_018474036.1">
    <property type="nucleotide sequence ID" value="NZ_BMWX01000001.1"/>
</dbReference>